<keyword evidence="1" id="KW-1133">Transmembrane helix</keyword>
<proteinExistence type="predicted"/>
<evidence type="ECO:0000313" key="2">
    <source>
        <dbReference type="EMBL" id="QEA05755.1"/>
    </source>
</evidence>
<gene>
    <name evidence="2" type="ORF">KBTEX_02079</name>
</gene>
<name>A0A5B8RFY9_9ZZZZ</name>
<feature type="transmembrane region" description="Helical" evidence="1">
    <location>
        <begin position="96"/>
        <end position="113"/>
    </location>
</feature>
<keyword evidence="1" id="KW-0472">Membrane</keyword>
<keyword evidence="1" id="KW-0812">Transmembrane</keyword>
<dbReference type="AlphaFoldDB" id="A0A5B8RFY9"/>
<reference evidence="2" key="1">
    <citation type="submission" date="2019-06" db="EMBL/GenBank/DDBJ databases">
        <authorList>
            <person name="Murdoch R.W."/>
            <person name="Fathepure B."/>
        </authorList>
    </citation>
    <scope>NUCLEOTIDE SEQUENCE</scope>
</reference>
<feature type="transmembrane region" description="Helical" evidence="1">
    <location>
        <begin position="125"/>
        <end position="149"/>
    </location>
</feature>
<sequence length="157" mass="16927">MPGNPWARAAVGGAIAFVIASLVSNGLFFGLAAPVLFDPAVQSAKLLDVLFEASPRPLMFTNGPLYLLIAAGIGVLHGLVFAYIEPVLPRGRIPRGAAYAVVLWVLMALYFEFHAPFNMFREPVALLALELALWAVVVLVEGLLLSWLYGPGRDRVP</sequence>
<evidence type="ECO:0008006" key="3">
    <source>
        <dbReference type="Google" id="ProtNLM"/>
    </source>
</evidence>
<protein>
    <recommendedName>
        <fullName evidence="3">Transmembrane protein</fullName>
    </recommendedName>
</protein>
<organism evidence="2">
    <name type="scientific">uncultured organism</name>
    <dbReference type="NCBI Taxonomy" id="155900"/>
    <lineage>
        <taxon>unclassified sequences</taxon>
        <taxon>environmental samples</taxon>
    </lineage>
</organism>
<evidence type="ECO:0000256" key="1">
    <source>
        <dbReference type="SAM" id="Phobius"/>
    </source>
</evidence>
<dbReference type="EMBL" id="MN079109">
    <property type="protein sequence ID" value="QEA05755.1"/>
    <property type="molecule type" value="Genomic_DNA"/>
</dbReference>
<feature type="transmembrane region" description="Helical" evidence="1">
    <location>
        <begin position="65"/>
        <end position="84"/>
    </location>
</feature>
<accession>A0A5B8RFY9</accession>
<feature type="transmembrane region" description="Helical" evidence="1">
    <location>
        <begin position="12"/>
        <end position="37"/>
    </location>
</feature>